<dbReference type="GO" id="GO:0019901">
    <property type="term" value="F:protein kinase binding"/>
    <property type="evidence" value="ECO:0007669"/>
    <property type="project" value="InterPro"/>
</dbReference>
<name>H2Y7E9_CIOSA</name>
<dbReference type="eggNOG" id="KOG3938">
    <property type="taxonomic scope" value="Eukaryota"/>
</dbReference>
<reference evidence="3" key="2">
    <citation type="submission" date="2025-08" db="UniProtKB">
        <authorList>
            <consortium name="Ensembl"/>
        </authorList>
    </citation>
    <scope>IDENTIFICATION</scope>
</reference>
<evidence type="ECO:0000256" key="1">
    <source>
        <dbReference type="ARBA" id="ARBA00010932"/>
    </source>
</evidence>
<dbReference type="InterPro" id="IPR020984">
    <property type="entry name" value="Speedy"/>
</dbReference>
<keyword evidence="2" id="KW-0131">Cell cycle</keyword>
<reference evidence="4" key="1">
    <citation type="submission" date="2003-08" db="EMBL/GenBank/DDBJ databases">
        <authorList>
            <person name="Birren B."/>
            <person name="Nusbaum C."/>
            <person name="Abebe A."/>
            <person name="Abouelleil A."/>
            <person name="Adekoya E."/>
            <person name="Ait-zahra M."/>
            <person name="Allen N."/>
            <person name="Allen T."/>
            <person name="An P."/>
            <person name="Anderson M."/>
            <person name="Anderson S."/>
            <person name="Arachchi H."/>
            <person name="Armbruster J."/>
            <person name="Bachantsang P."/>
            <person name="Baldwin J."/>
            <person name="Barry A."/>
            <person name="Bayul T."/>
            <person name="Blitshsteyn B."/>
            <person name="Bloom T."/>
            <person name="Blye J."/>
            <person name="Boguslavskiy L."/>
            <person name="Borowsky M."/>
            <person name="Boukhgalter B."/>
            <person name="Brunache A."/>
            <person name="Butler J."/>
            <person name="Calixte N."/>
            <person name="Calvo S."/>
            <person name="Camarata J."/>
            <person name="Campo K."/>
            <person name="Chang J."/>
            <person name="Cheshatsang Y."/>
            <person name="Citroen M."/>
            <person name="Collymore A."/>
            <person name="Considine T."/>
            <person name="Cook A."/>
            <person name="Cooke P."/>
            <person name="Corum B."/>
            <person name="Cuomo C."/>
            <person name="David R."/>
            <person name="Dawoe T."/>
            <person name="Degray S."/>
            <person name="Dodge S."/>
            <person name="Dooley K."/>
            <person name="Dorje P."/>
            <person name="Dorjee K."/>
            <person name="Dorris L."/>
            <person name="Duffey N."/>
            <person name="Dupes A."/>
            <person name="Elkins T."/>
            <person name="Engels R."/>
            <person name="Erickson J."/>
            <person name="Farina A."/>
            <person name="Faro S."/>
            <person name="Ferreira P."/>
            <person name="Fischer H."/>
            <person name="Fitzgerald M."/>
            <person name="Foley K."/>
            <person name="Gage D."/>
            <person name="Galagan J."/>
            <person name="Gearin G."/>
            <person name="Gnerre S."/>
            <person name="Gnirke A."/>
            <person name="Goyette A."/>
            <person name="Graham J."/>
            <person name="Grandbois E."/>
            <person name="Gyaltsen K."/>
            <person name="Hafez N."/>
            <person name="Hagopian D."/>
            <person name="Hagos B."/>
            <person name="Hall J."/>
            <person name="Hatcher B."/>
            <person name="Heller A."/>
            <person name="Higgins H."/>
            <person name="Honan T."/>
            <person name="Horn A."/>
            <person name="Houde N."/>
            <person name="Hughes L."/>
            <person name="Hulme W."/>
            <person name="Husby E."/>
            <person name="Iliev I."/>
            <person name="Jaffe D."/>
            <person name="Jones C."/>
            <person name="Kamal M."/>
            <person name="Kamat A."/>
            <person name="Kamvysselis M."/>
            <person name="Karlsson E."/>
            <person name="Kells C."/>
            <person name="Kieu A."/>
            <person name="Kisner P."/>
            <person name="Kodira C."/>
            <person name="Kulbokas E."/>
            <person name="Labutti K."/>
            <person name="Lama D."/>
            <person name="Landers T."/>
            <person name="Leger J."/>
            <person name="Levine S."/>
            <person name="Lewis D."/>
            <person name="Lewis T."/>
            <person name="Lindblad-toh K."/>
            <person name="Liu X."/>
            <person name="Lokyitsang T."/>
            <person name="Lokyitsang Y."/>
            <person name="Lucien O."/>
            <person name="Lui A."/>
            <person name="Ma L.J."/>
            <person name="Mabbitt R."/>
            <person name="Macdonald J."/>
            <person name="Maclean C."/>
            <person name="Major J."/>
            <person name="Manning J."/>
            <person name="Marabella R."/>
            <person name="Maru K."/>
            <person name="Matthews C."/>
            <person name="Mauceli E."/>
            <person name="Mccarthy M."/>
            <person name="Mcdonough S."/>
            <person name="Mcghee T."/>
            <person name="Meldrim J."/>
            <person name="Meneus L."/>
            <person name="Mesirov J."/>
            <person name="Mihalev A."/>
            <person name="Mihova T."/>
            <person name="Mikkelsen T."/>
            <person name="Mlenga V."/>
            <person name="Moru K."/>
            <person name="Mozes J."/>
            <person name="Mulrain L."/>
            <person name="Munson G."/>
            <person name="Naylor J."/>
            <person name="Newes C."/>
            <person name="Nguyen C."/>
            <person name="Nguyen N."/>
            <person name="Nguyen T."/>
            <person name="Nicol R."/>
            <person name="Nielsen C."/>
            <person name="Nizzari M."/>
            <person name="Norbu C."/>
            <person name="Norbu N."/>
            <person name="O'donnell P."/>
            <person name="Okoawo O."/>
            <person name="O'leary S."/>
            <person name="Omotosho B."/>
            <person name="O'neill K."/>
            <person name="Osman S."/>
            <person name="Parker S."/>
            <person name="Perrin D."/>
            <person name="Phunkhang P."/>
            <person name="Piqani B."/>
            <person name="Purcell S."/>
            <person name="Rachupka T."/>
            <person name="Ramasamy U."/>
            <person name="Rameau R."/>
            <person name="Ray V."/>
            <person name="Raymond C."/>
            <person name="Retta R."/>
            <person name="Richardson S."/>
            <person name="Rise C."/>
            <person name="Rodriguez J."/>
            <person name="Rogers J."/>
            <person name="Rogov P."/>
            <person name="Rutman M."/>
            <person name="Schupbach R."/>
            <person name="Seaman C."/>
            <person name="Settipalli S."/>
            <person name="Sharpe T."/>
            <person name="Sheridan J."/>
            <person name="Sherpa N."/>
            <person name="Shi J."/>
            <person name="Smirnov S."/>
            <person name="Smith C."/>
            <person name="Sougnez C."/>
            <person name="Spencer B."/>
            <person name="Stalker J."/>
            <person name="Stange-thomann N."/>
            <person name="Stavropoulos S."/>
            <person name="Stetson K."/>
            <person name="Stone C."/>
            <person name="Stone S."/>
            <person name="Stubbs M."/>
            <person name="Talamas J."/>
            <person name="Tchuinga P."/>
            <person name="Tenzing P."/>
            <person name="Tesfaye S."/>
            <person name="Theodore J."/>
            <person name="Thoulutsang Y."/>
            <person name="Topham K."/>
            <person name="Towey S."/>
            <person name="Tsamla T."/>
            <person name="Tsomo N."/>
            <person name="Vallee D."/>
            <person name="Vassiliev H."/>
            <person name="Venkataraman V."/>
            <person name="Vinson J."/>
            <person name="Vo A."/>
            <person name="Wade C."/>
            <person name="Wang S."/>
            <person name="Wangchuk T."/>
            <person name="Wangdi T."/>
            <person name="Whittaker C."/>
            <person name="Wilkinson J."/>
            <person name="Wu Y."/>
            <person name="Wyman D."/>
            <person name="Yadav S."/>
            <person name="Yang S."/>
            <person name="Yang X."/>
            <person name="Yeager S."/>
            <person name="Yee E."/>
            <person name="Young G."/>
            <person name="Zainoun J."/>
            <person name="Zembeck L."/>
            <person name="Zimmer A."/>
            <person name="Zody M."/>
            <person name="Lander E."/>
        </authorList>
    </citation>
    <scope>NUCLEOTIDE SEQUENCE [LARGE SCALE GENOMIC DNA]</scope>
</reference>
<evidence type="ECO:0000313" key="4">
    <source>
        <dbReference type="Proteomes" id="UP000007875"/>
    </source>
</evidence>
<accession>H2Y7E9</accession>
<evidence type="ECO:0000256" key="2">
    <source>
        <dbReference type="ARBA" id="ARBA00023306"/>
    </source>
</evidence>
<dbReference type="GeneTree" id="ENSGT00940000154524"/>
<proteinExistence type="inferred from homology"/>
<dbReference type="InterPro" id="IPR052316">
    <property type="entry name" value="Speedy-Ringo_regulator"/>
</dbReference>
<dbReference type="HOGENOM" id="CLU_070353_1_2_1"/>
<reference evidence="3" key="3">
    <citation type="submission" date="2025-09" db="UniProtKB">
        <authorList>
            <consortium name="Ensembl"/>
        </authorList>
    </citation>
    <scope>IDENTIFICATION</scope>
</reference>
<dbReference type="AlphaFoldDB" id="H2Y7E9"/>
<dbReference type="InParanoid" id="H2Y7E9"/>
<sequence>MSLMKCDQVITKYVLCLSKKPKKRRLVKGEDTEFENCVPNKKTKDILSTPIKRSYFHVGLTMDEINAFFAIFDDTTIQEFLNLDSCCRVSDKYLLAMVLTYFKRAHLHVCEYNNINFFTALYLANDMEEDEEEFKYEIFPWALGDTWRDLYPGFLAKREQLWMKMKHRAAVSRKTCEQVMGIEPDHYIWSRERSETHAGAKRTYVKSIDEKEPYPRGPGRSPIPCEVCIKMNNSSGYYSDDSVLSDDVNILHVSDSSPDVYFSHKPVIAKTAIQSLKEEVNSNEDSSFDMEKLWDTLT</sequence>
<dbReference type="Proteomes" id="UP000007875">
    <property type="component" value="Unassembled WGS sequence"/>
</dbReference>
<dbReference type="PANTHER" id="PTHR31545">
    <property type="entry name" value="SEEDY PROTEIN A/C FAMILY MEMBER"/>
    <property type="match status" value="1"/>
</dbReference>
<organism evidence="3 4">
    <name type="scientific">Ciona savignyi</name>
    <name type="common">Pacific transparent sea squirt</name>
    <dbReference type="NCBI Taxonomy" id="51511"/>
    <lineage>
        <taxon>Eukaryota</taxon>
        <taxon>Metazoa</taxon>
        <taxon>Chordata</taxon>
        <taxon>Tunicata</taxon>
        <taxon>Ascidiacea</taxon>
        <taxon>Phlebobranchia</taxon>
        <taxon>Cionidae</taxon>
        <taxon>Ciona</taxon>
    </lineage>
</organism>
<dbReference type="Pfam" id="PF11357">
    <property type="entry name" value="Spy1"/>
    <property type="match status" value="1"/>
</dbReference>
<dbReference type="PANTHER" id="PTHR31545:SF5">
    <property type="entry name" value="SPEEDY PROTEIN A"/>
    <property type="match status" value="1"/>
</dbReference>
<dbReference type="STRING" id="51511.ENSCSAVP00000001247"/>
<comment type="similarity">
    <text evidence="1">Belongs to the Speedy/Ringo family.</text>
</comment>
<evidence type="ECO:0000313" key="3">
    <source>
        <dbReference type="Ensembl" id="ENSCSAVP00000001247.1"/>
    </source>
</evidence>
<protein>
    <submittedName>
        <fullName evidence="3">Uncharacterized protein</fullName>
    </submittedName>
</protein>
<keyword evidence="4" id="KW-1185">Reference proteome</keyword>
<dbReference type="Ensembl" id="ENSCSAVT00000001262.1">
    <property type="protein sequence ID" value="ENSCSAVP00000001247.1"/>
    <property type="gene ID" value="ENSCSAVG00000000694.1"/>
</dbReference>
<dbReference type="OMA" id="ETEMIAF"/>